<reference evidence="2" key="1">
    <citation type="submission" date="2014-11" db="EMBL/GenBank/DDBJ databases">
        <authorList>
            <person name="Amaro Gonzalez C."/>
        </authorList>
    </citation>
    <scope>NUCLEOTIDE SEQUENCE</scope>
</reference>
<evidence type="ECO:0000313" key="2">
    <source>
        <dbReference type="EMBL" id="JAH95253.1"/>
    </source>
</evidence>
<feature type="transmembrane region" description="Helical" evidence="1">
    <location>
        <begin position="6"/>
        <end position="27"/>
    </location>
</feature>
<dbReference type="EMBL" id="GBXM01013324">
    <property type="protein sequence ID" value="JAH95253.1"/>
    <property type="molecule type" value="Transcribed_RNA"/>
</dbReference>
<keyword evidence="1" id="KW-0812">Transmembrane</keyword>
<evidence type="ECO:0000256" key="1">
    <source>
        <dbReference type="SAM" id="Phobius"/>
    </source>
</evidence>
<proteinExistence type="predicted"/>
<sequence>MAVHNASIYGLGSWFVNELLYVFVILYKTKLRKNISKKKKKEIKLVIFVFWLYP</sequence>
<keyword evidence="1" id="KW-1133">Transmembrane helix</keyword>
<reference evidence="2" key="2">
    <citation type="journal article" date="2015" name="Fish Shellfish Immunol.">
        <title>Early steps in the European eel (Anguilla anguilla)-Vibrio vulnificus interaction in the gills: Role of the RtxA13 toxin.</title>
        <authorList>
            <person name="Callol A."/>
            <person name="Pajuelo D."/>
            <person name="Ebbesson L."/>
            <person name="Teles M."/>
            <person name="MacKenzie S."/>
            <person name="Amaro C."/>
        </authorList>
    </citation>
    <scope>NUCLEOTIDE SEQUENCE</scope>
</reference>
<organism evidence="2">
    <name type="scientific">Anguilla anguilla</name>
    <name type="common">European freshwater eel</name>
    <name type="synonym">Muraena anguilla</name>
    <dbReference type="NCBI Taxonomy" id="7936"/>
    <lineage>
        <taxon>Eukaryota</taxon>
        <taxon>Metazoa</taxon>
        <taxon>Chordata</taxon>
        <taxon>Craniata</taxon>
        <taxon>Vertebrata</taxon>
        <taxon>Euteleostomi</taxon>
        <taxon>Actinopterygii</taxon>
        <taxon>Neopterygii</taxon>
        <taxon>Teleostei</taxon>
        <taxon>Anguilliformes</taxon>
        <taxon>Anguillidae</taxon>
        <taxon>Anguilla</taxon>
    </lineage>
</organism>
<dbReference type="AlphaFoldDB" id="A0A0E9X0Q5"/>
<protein>
    <submittedName>
        <fullName evidence="2">Uncharacterized protein</fullName>
    </submittedName>
</protein>
<accession>A0A0E9X0Q5</accession>
<name>A0A0E9X0Q5_ANGAN</name>
<keyword evidence="1" id="KW-0472">Membrane</keyword>